<evidence type="ECO:0008006" key="5">
    <source>
        <dbReference type="Google" id="ProtNLM"/>
    </source>
</evidence>
<dbReference type="PANTHER" id="PTHR30041">
    <property type="entry name" value="ARSENATE REDUCTASE"/>
    <property type="match status" value="1"/>
</dbReference>
<proteinExistence type="inferred from homology"/>
<dbReference type="Proteomes" id="UP000000422">
    <property type="component" value="Chromosome"/>
</dbReference>
<dbReference type="InterPro" id="IPR006504">
    <property type="entry name" value="Tscrpt_reg_Spx/MgsR"/>
</dbReference>
<dbReference type="Pfam" id="PF03960">
    <property type="entry name" value="ArsC"/>
    <property type="match status" value="1"/>
</dbReference>
<dbReference type="SUPFAM" id="SSF52833">
    <property type="entry name" value="Thioredoxin-like"/>
    <property type="match status" value="1"/>
</dbReference>
<gene>
    <name evidence="3" type="ordered locus">WS1318</name>
</gene>
<organism evidence="4">
    <name type="scientific">Wolinella succinogenes (strain ATCC 29543 / DSM 1740 / CCUG 13145 / JCM 31913 / LMG 7466 / NCTC 11488 / FDC 602W)</name>
    <name type="common">Vibrio succinogenes</name>
    <dbReference type="NCBI Taxonomy" id="273121"/>
    <lineage>
        <taxon>Bacteria</taxon>
        <taxon>Pseudomonadati</taxon>
        <taxon>Campylobacterota</taxon>
        <taxon>Epsilonproteobacteria</taxon>
        <taxon>Campylobacterales</taxon>
        <taxon>Helicobacteraceae</taxon>
        <taxon>Wolinella</taxon>
    </lineage>
</organism>
<dbReference type="InterPro" id="IPR036249">
    <property type="entry name" value="Thioredoxin-like_sf"/>
</dbReference>
<name>Q7MRI8_WOLSU</name>
<dbReference type="NCBIfam" id="TIGR01617">
    <property type="entry name" value="arsC_related"/>
    <property type="match status" value="1"/>
</dbReference>
<dbReference type="PROSITE" id="PS51353">
    <property type="entry name" value="ARSC"/>
    <property type="match status" value="1"/>
</dbReference>
<accession>Q7MRI8</accession>
<keyword evidence="4" id="KW-1185">Reference proteome</keyword>
<evidence type="ECO:0000313" key="3">
    <source>
        <dbReference type="EMBL" id="CAE10394.1"/>
    </source>
</evidence>
<dbReference type="InterPro" id="IPR006660">
    <property type="entry name" value="Arsenate_reductase-like"/>
</dbReference>
<evidence type="ECO:0000256" key="2">
    <source>
        <dbReference type="PROSITE-ProRule" id="PRU01282"/>
    </source>
</evidence>
<dbReference type="KEGG" id="wsu:WS1318"/>
<comment type="similarity">
    <text evidence="1 2">Belongs to the ArsC family.</text>
</comment>
<reference evidence="3 4" key="1">
    <citation type="journal article" date="2003" name="Proc. Natl. Acad. Sci. U.S.A.">
        <title>Complete genome sequence and analysis of Wolinella succinogenes.</title>
        <authorList>
            <person name="Baar C."/>
            <person name="Eppinger M."/>
            <person name="Raddatz G."/>
            <person name="Simon JM."/>
            <person name="Lanz C."/>
            <person name="Klimmek O."/>
            <person name="Nandakumar R."/>
            <person name="Gross R."/>
            <person name="Rosinus A."/>
            <person name="Keller H."/>
            <person name="Jagtap P."/>
            <person name="Linke B."/>
            <person name="Meyer F."/>
            <person name="Lederer H."/>
            <person name="Schuster S.C."/>
        </authorList>
    </citation>
    <scope>NUCLEOTIDE SEQUENCE [LARGE SCALE GENOMIC DNA]</scope>
    <source>
        <strain evidence="4">ATCC 29543 / DSM 1740 / CCUG 13145 / JCM 31913 / LMG 7466 / NCTC 11488 / FDC 602W</strain>
    </source>
</reference>
<dbReference type="AlphaFoldDB" id="Q7MRI8"/>
<dbReference type="CDD" id="cd02977">
    <property type="entry name" value="ArsC_family"/>
    <property type="match status" value="1"/>
</dbReference>
<dbReference type="HOGENOM" id="CLU_116644_2_1_7"/>
<protein>
    <recommendedName>
        <fullName evidence="5">Arsenate reductase</fullName>
    </recommendedName>
</protein>
<dbReference type="PANTHER" id="PTHR30041:SF8">
    <property type="entry name" value="PROTEIN YFFB"/>
    <property type="match status" value="1"/>
</dbReference>
<evidence type="ECO:0000313" key="4">
    <source>
        <dbReference type="Proteomes" id="UP000000422"/>
    </source>
</evidence>
<sequence length="115" mass="13359">MMKIYGIKSCGSVKKALSFLESRKIPYEFVDLKLFHPTRPDIERWLKSLTISKIFNSQSATYRNLGLKELALDEEGKIEWLTKEPLLIKRPIIELGSGEVMVGFDLKEYESRFDD</sequence>
<dbReference type="eggNOG" id="COG1393">
    <property type="taxonomic scope" value="Bacteria"/>
</dbReference>
<dbReference type="Gene3D" id="3.40.30.10">
    <property type="entry name" value="Glutaredoxin"/>
    <property type="match status" value="1"/>
</dbReference>
<dbReference type="STRING" id="273121.WS1318"/>
<dbReference type="EMBL" id="BX571660">
    <property type="protein sequence ID" value="CAE10394.1"/>
    <property type="molecule type" value="Genomic_DNA"/>
</dbReference>
<evidence type="ECO:0000256" key="1">
    <source>
        <dbReference type="ARBA" id="ARBA00007198"/>
    </source>
</evidence>